<reference evidence="2 3" key="1">
    <citation type="journal article" date="2019" name="Int. J. Syst. Evol. Microbiol.">
        <title>The Global Catalogue of Microorganisms (GCM) 10K type strain sequencing project: providing services to taxonomists for standard genome sequencing and annotation.</title>
        <authorList>
            <consortium name="The Broad Institute Genomics Platform"/>
            <consortium name="The Broad Institute Genome Sequencing Center for Infectious Disease"/>
            <person name="Wu L."/>
            <person name="Ma J."/>
        </authorList>
    </citation>
    <scope>NUCLEOTIDE SEQUENCE [LARGE SCALE GENOMIC DNA]</scope>
    <source>
        <strain evidence="2 3">NBRC 111368</strain>
    </source>
</reference>
<accession>A0ABD5RUX9</accession>
<comment type="caution">
    <text evidence="2">The sequence shown here is derived from an EMBL/GenBank/DDBJ whole genome shotgun (WGS) entry which is preliminary data.</text>
</comment>
<dbReference type="Proteomes" id="UP001596328">
    <property type="component" value="Unassembled WGS sequence"/>
</dbReference>
<feature type="region of interest" description="Disordered" evidence="1">
    <location>
        <begin position="194"/>
        <end position="217"/>
    </location>
</feature>
<protein>
    <submittedName>
        <fullName evidence="2">Uncharacterized protein</fullName>
    </submittedName>
</protein>
<evidence type="ECO:0000313" key="2">
    <source>
        <dbReference type="EMBL" id="MFC6723188.1"/>
    </source>
</evidence>
<keyword evidence="3" id="KW-1185">Reference proteome</keyword>
<dbReference type="EMBL" id="JBHSWU010000007">
    <property type="protein sequence ID" value="MFC6723188.1"/>
    <property type="molecule type" value="Genomic_DNA"/>
</dbReference>
<proteinExistence type="predicted"/>
<feature type="compositionally biased region" description="Basic and acidic residues" evidence="1">
    <location>
        <begin position="203"/>
        <end position="217"/>
    </location>
</feature>
<organism evidence="2 3">
    <name type="scientific">Halobium palmae</name>
    <dbReference type="NCBI Taxonomy" id="1776492"/>
    <lineage>
        <taxon>Archaea</taxon>
        <taxon>Methanobacteriati</taxon>
        <taxon>Methanobacteriota</taxon>
        <taxon>Stenosarchaea group</taxon>
        <taxon>Halobacteria</taxon>
        <taxon>Halobacteriales</taxon>
        <taxon>Haloferacaceae</taxon>
        <taxon>Halobium</taxon>
    </lineage>
</organism>
<evidence type="ECO:0000256" key="1">
    <source>
        <dbReference type="SAM" id="MobiDB-lite"/>
    </source>
</evidence>
<dbReference type="AlphaFoldDB" id="A0ABD5RUX9"/>
<evidence type="ECO:0000313" key="3">
    <source>
        <dbReference type="Proteomes" id="UP001596328"/>
    </source>
</evidence>
<sequence length="217" mass="25144">MSRTQYSLRVDEDTKDEWDQAVEDNAEYSSLRHLITISVTRELSDNYVRRDELKEILGEIDANNTNTPGIPDSNDGEWLGNITSQLDSIEQKLDVSHTITEDEEDLSGIAATIYRLTPIVDDDSLEKWLEARPKGNREWSVSTFEKWGVLFDLEVGFDEWDNWRIQKAATKMEMEAPDVYSIKDSEGMIRYWRQGETSPDYPEDPRVNLENRGDDDE</sequence>
<gene>
    <name evidence="2" type="ORF">ACFQE1_02025</name>
</gene>
<name>A0ABD5RUX9_9EURY</name>